<feature type="compositionally biased region" description="Pro residues" evidence="1">
    <location>
        <begin position="229"/>
        <end position="249"/>
    </location>
</feature>
<reference evidence="2 3" key="1">
    <citation type="submission" date="2024-09" db="EMBL/GenBank/DDBJ databases">
        <authorList>
            <person name="Sun Q."/>
            <person name="Mori K."/>
        </authorList>
    </citation>
    <scope>NUCLEOTIDE SEQUENCE [LARGE SCALE GENOMIC DNA]</scope>
    <source>
        <strain evidence="2 3">JCM 4362</strain>
    </source>
</reference>
<accession>A0ABV5PME9</accession>
<dbReference type="Proteomes" id="UP001589718">
    <property type="component" value="Unassembled WGS sequence"/>
</dbReference>
<dbReference type="EMBL" id="JBHMCR010000021">
    <property type="protein sequence ID" value="MFB9524346.1"/>
    <property type="molecule type" value="Genomic_DNA"/>
</dbReference>
<dbReference type="RefSeq" id="WP_380837815.1">
    <property type="nucleotide sequence ID" value="NZ_JBHMCR010000021.1"/>
</dbReference>
<sequence length="419" mass="40947">MTSGFEDQRLNTMIDLVDAANPRAVAGAALALTGVRAAFADVAVELRRRLDGVAWKGEAEREFRRFGARLADHADDLGRYAGIVAGQLEEAAGGLTSVRNSMPPRSTAPDGGLPGGPAEPHRQEAVNQLNRLASFYAVAGANLASAEPPAFVSDLRADVPRPASPGAAAAPSVPTGVGGAGGAGGSGSGPAASADLSGTAPSAPRTAPHGSAPAWGEDATRDDLTSAGPPHPAAPAPLAPATPTEPAPPTAMELNSVSPGAQPVPPPAASAQPPGPAPAPAQPLPGAISGGGAVPLLTRAVPSGYGTPSPLPLTGVPGSAATPAGGSGPAPATPLPRALPGIPGITGGIPARTATPTPRPAFTQGGAGLVRSRSAAAPRTGRCTTPPPRATEDTSTWTAGRPPATPAVITAPADPHPPH</sequence>
<feature type="compositionally biased region" description="Low complexity" evidence="1">
    <location>
        <begin position="375"/>
        <end position="384"/>
    </location>
</feature>
<feature type="compositionally biased region" description="Low complexity" evidence="1">
    <location>
        <begin position="335"/>
        <end position="356"/>
    </location>
</feature>
<feature type="compositionally biased region" description="Pro residues" evidence="1">
    <location>
        <begin position="262"/>
        <end position="283"/>
    </location>
</feature>
<keyword evidence="3" id="KW-1185">Reference proteome</keyword>
<comment type="caution">
    <text evidence="2">The sequence shown here is derived from an EMBL/GenBank/DDBJ whole genome shotgun (WGS) entry which is preliminary data.</text>
</comment>
<feature type="region of interest" description="Disordered" evidence="1">
    <location>
        <begin position="163"/>
        <end position="419"/>
    </location>
</feature>
<proteinExistence type="predicted"/>
<name>A0ABV5PME9_STRCM</name>
<gene>
    <name evidence="2" type="ORF">ACFFTU_30860</name>
</gene>
<feature type="region of interest" description="Disordered" evidence="1">
    <location>
        <begin position="96"/>
        <end position="121"/>
    </location>
</feature>
<protein>
    <submittedName>
        <fullName evidence="2">Uncharacterized protein</fullName>
    </submittedName>
</protein>
<feature type="compositionally biased region" description="Low complexity" evidence="1">
    <location>
        <begin position="314"/>
        <end position="324"/>
    </location>
</feature>
<dbReference type="InterPro" id="IPR038332">
    <property type="entry name" value="PPE_sf"/>
</dbReference>
<dbReference type="Gene3D" id="1.20.1260.20">
    <property type="entry name" value="PPE superfamily"/>
    <property type="match status" value="1"/>
</dbReference>
<feature type="compositionally biased region" description="Gly residues" evidence="1">
    <location>
        <begin position="176"/>
        <end position="188"/>
    </location>
</feature>
<organism evidence="2 3">
    <name type="scientific">Streptomyces cremeus</name>
    <dbReference type="NCBI Taxonomy" id="66881"/>
    <lineage>
        <taxon>Bacteria</taxon>
        <taxon>Bacillati</taxon>
        <taxon>Actinomycetota</taxon>
        <taxon>Actinomycetes</taxon>
        <taxon>Kitasatosporales</taxon>
        <taxon>Streptomycetaceae</taxon>
        <taxon>Streptomyces</taxon>
    </lineage>
</organism>
<evidence type="ECO:0000313" key="2">
    <source>
        <dbReference type="EMBL" id="MFB9524346.1"/>
    </source>
</evidence>
<evidence type="ECO:0000256" key="1">
    <source>
        <dbReference type="SAM" id="MobiDB-lite"/>
    </source>
</evidence>
<evidence type="ECO:0000313" key="3">
    <source>
        <dbReference type="Proteomes" id="UP001589718"/>
    </source>
</evidence>
<feature type="compositionally biased region" description="Low complexity" evidence="1">
    <location>
        <begin position="164"/>
        <end position="175"/>
    </location>
</feature>